<dbReference type="eggNOG" id="COG1893">
    <property type="taxonomic scope" value="Bacteria"/>
</dbReference>
<dbReference type="InterPro" id="IPR013752">
    <property type="entry name" value="KPA_reductase"/>
</dbReference>
<dbReference type="InterPro" id="IPR013332">
    <property type="entry name" value="KPR_N"/>
</dbReference>
<evidence type="ECO:0000259" key="5">
    <source>
        <dbReference type="Pfam" id="PF02558"/>
    </source>
</evidence>
<evidence type="ECO:0000313" key="8">
    <source>
        <dbReference type="Proteomes" id="UP000017747"/>
    </source>
</evidence>
<dbReference type="GO" id="GO:0008677">
    <property type="term" value="F:2-dehydropantoate 2-reductase activity"/>
    <property type="evidence" value="ECO:0007669"/>
    <property type="project" value="UniProtKB-EC"/>
</dbReference>
<dbReference type="Gene3D" id="3.40.50.720">
    <property type="entry name" value="NAD(P)-binding Rossmann-like Domain"/>
    <property type="match status" value="1"/>
</dbReference>
<dbReference type="STRING" id="994573.T472_0208715"/>
<gene>
    <name evidence="7" type="ORF">T472_0208715</name>
</gene>
<dbReference type="AlphaFoldDB" id="V7I735"/>
<dbReference type="InterPro" id="IPR008927">
    <property type="entry name" value="6-PGluconate_DH-like_C_sf"/>
</dbReference>
<dbReference type="GO" id="GO:0015940">
    <property type="term" value="P:pantothenate biosynthetic process"/>
    <property type="evidence" value="ECO:0007669"/>
    <property type="project" value="UniProtKB-UniPathway"/>
</dbReference>
<dbReference type="Pfam" id="PF02558">
    <property type="entry name" value="ApbA"/>
    <property type="match status" value="1"/>
</dbReference>
<dbReference type="SUPFAM" id="SSF51735">
    <property type="entry name" value="NAD(P)-binding Rossmann-fold domains"/>
    <property type="match status" value="1"/>
</dbReference>
<dbReference type="InterPro" id="IPR003710">
    <property type="entry name" value="ApbA"/>
</dbReference>
<comment type="catalytic activity">
    <reaction evidence="4">
        <text>(R)-pantoate + NADP(+) = 2-dehydropantoate + NADPH + H(+)</text>
        <dbReference type="Rhea" id="RHEA:16233"/>
        <dbReference type="ChEBI" id="CHEBI:11561"/>
        <dbReference type="ChEBI" id="CHEBI:15378"/>
        <dbReference type="ChEBI" id="CHEBI:15980"/>
        <dbReference type="ChEBI" id="CHEBI:57783"/>
        <dbReference type="ChEBI" id="CHEBI:58349"/>
        <dbReference type="EC" id="1.1.1.169"/>
    </reaction>
</comment>
<evidence type="ECO:0000259" key="6">
    <source>
        <dbReference type="Pfam" id="PF08546"/>
    </source>
</evidence>
<dbReference type="PANTHER" id="PTHR21708">
    <property type="entry name" value="PROBABLE 2-DEHYDROPANTOATE 2-REDUCTASE"/>
    <property type="match status" value="1"/>
</dbReference>
<feature type="domain" description="Ketopantoate reductase N-terminal" evidence="5">
    <location>
        <begin position="8"/>
        <end position="148"/>
    </location>
</feature>
<dbReference type="Gene3D" id="1.10.1040.10">
    <property type="entry name" value="N-(1-d-carboxylethyl)-l-norvaline Dehydrogenase, domain 2"/>
    <property type="match status" value="1"/>
</dbReference>
<dbReference type="NCBIfam" id="TIGR00745">
    <property type="entry name" value="apbA_panE"/>
    <property type="match status" value="1"/>
</dbReference>
<dbReference type="EC" id="1.1.1.169" evidence="4"/>
<evidence type="ECO:0000256" key="4">
    <source>
        <dbReference type="RuleBase" id="RU362068"/>
    </source>
</evidence>
<dbReference type="PATRIC" id="fig|994573.3.peg.1613"/>
<keyword evidence="4" id="KW-0566">Pantothenate biosynthesis</keyword>
<sequence>MEIRKVSLVGLGALGVMFGNQLQKTMEKGSFKVVADRERIKRYEEQGIYSNGERCSFEFQADDEGTPVDLAIFAVKYNGLSDAIRSMKHQIGENTMIISTLNGIKSEEVLGEAFGHDKVVYCVAQGMDAVKEGNSLTYKNMGMLVIGEKKMEEPTERILALHGFLNSHGVKCEIENDMYRKMWSKFMLNVGVNQVVSLYGGTYGEIHKEGPSREMMKSAMREVIALSEKEGVNLTEADLEYWMGILATLSPDGKPSMRQDVEARRMSELELFAGTVLELGKKHGVDTPVNREIFDRITEMEKGY</sequence>
<evidence type="ECO:0000313" key="7">
    <source>
        <dbReference type="EMBL" id="ETA81034.1"/>
    </source>
</evidence>
<dbReference type="SUPFAM" id="SSF48179">
    <property type="entry name" value="6-phosphogluconate dehydrogenase C-terminal domain-like"/>
    <property type="match status" value="1"/>
</dbReference>
<dbReference type="Proteomes" id="UP000017747">
    <property type="component" value="Unassembled WGS sequence"/>
</dbReference>
<accession>V7I735</accession>
<keyword evidence="8" id="KW-1185">Reference proteome</keyword>
<dbReference type="EMBL" id="AXUN02000167">
    <property type="protein sequence ID" value="ETA81034.1"/>
    <property type="molecule type" value="Genomic_DNA"/>
</dbReference>
<organism evidence="7 8">
    <name type="scientific">Youngiibacter fragilis 232.1</name>
    <dbReference type="NCBI Taxonomy" id="994573"/>
    <lineage>
        <taxon>Bacteria</taxon>
        <taxon>Bacillati</taxon>
        <taxon>Bacillota</taxon>
        <taxon>Clostridia</taxon>
        <taxon>Eubacteriales</taxon>
        <taxon>Clostridiaceae</taxon>
        <taxon>Youngiibacter</taxon>
    </lineage>
</organism>
<comment type="pathway">
    <text evidence="4">Cofactor biosynthesis; (R)-pantothenate biosynthesis; (R)-pantoate from 3-methyl-2-oxobutanoate: step 2/2.</text>
</comment>
<dbReference type="UniPathway" id="UPA00028">
    <property type="reaction ID" value="UER00004"/>
</dbReference>
<proteinExistence type="inferred from homology"/>
<comment type="similarity">
    <text evidence="1 4">Belongs to the ketopantoate reductase family.</text>
</comment>
<dbReference type="InterPro" id="IPR051402">
    <property type="entry name" value="KPR-Related"/>
</dbReference>
<name>V7I735_9CLOT</name>
<dbReference type="Pfam" id="PF08546">
    <property type="entry name" value="ApbA_C"/>
    <property type="match status" value="1"/>
</dbReference>
<dbReference type="PANTHER" id="PTHR21708:SF26">
    <property type="entry name" value="2-DEHYDROPANTOATE 2-REDUCTASE"/>
    <property type="match status" value="1"/>
</dbReference>
<comment type="caution">
    <text evidence="7">The sequence shown here is derived from an EMBL/GenBank/DDBJ whole genome shotgun (WGS) entry which is preliminary data.</text>
</comment>
<dbReference type="GO" id="GO:0005737">
    <property type="term" value="C:cytoplasm"/>
    <property type="evidence" value="ECO:0007669"/>
    <property type="project" value="TreeGrafter"/>
</dbReference>
<evidence type="ECO:0000256" key="3">
    <source>
        <dbReference type="ARBA" id="ARBA00023002"/>
    </source>
</evidence>
<protein>
    <recommendedName>
        <fullName evidence="4">2-dehydropantoate 2-reductase</fullName>
        <ecNumber evidence="4">1.1.1.169</ecNumber>
    </recommendedName>
    <alternativeName>
        <fullName evidence="4">Ketopantoate reductase</fullName>
    </alternativeName>
</protein>
<dbReference type="RefSeq" id="WP_023388510.1">
    <property type="nucleotide sequence ID" value="NZ_AXUN02000167.1"/>
</dbReference>
<dbReference type="InterPro" id="IPR036291">
    <property type="entry name" value="NAD(P)-bd_dom_sf"/>
</dbReference>
<feature type="domain" description="Ketopantoate reductase C-terminal" evidence="6">
    <location>
        <begin position="177"/>
        <end position="300"/>
    </location>
</feature>
<reference evidence="7 8" key="1">
    <citation type="journal article" date="2014" name="Genome Announc.">
        <title>Genome Sequence of Youngiibacter fragilis, the Type Strain of the Genus Youngiibacter.</title>
        <authorList>
            <person name="Wawrik C.B."/>
            <person name="Callaghan A.V."/>
            <person name="Stamps B.W."/>
            <person name="Wawrik B."/>
        </authorList>
    </citation>
    <scope>NUCLEOTIDE SEQUENCE [LARGE SCALE GENOMIC DNA]</scope>
    <source>
        <strain evidence="7 8">232.1</strain>
    </source>
</reference>
<keyword evidence="2 4" id="KW-0521">NADP</keyword>
<evidence type="ECO:0000256" key="2">
    <source>
        <dbReference type="ARBA" id="ARBA00022857"/>
    </source>
</evidence>
<dbReference type="InterPro" id="IPR013328">
    <property type="entry name" value="6PGD_dom2"/>
</dbReference>
<comment type="function">
    <text evidence="4">Catalyzes the NADPH-dependent reduction of ketopantoate into pantoic acid.</text>
</comment>
<keyword evidence="3 4" id="KW-0560">Oxidoreductase</keyword>
<dbReference type="OrthoDB" id="9793586at2"/>
<evidence type="ECO:0000256" key="1">
    <source>
        <dbReference type="ARBA" id="ARBA00007870"/>
    </source>
</evidence>